<dbReference type="InParanoid" id="W3WR50"/>
<dbReference type="EMBL" id="KI912117">
    <property type="protein sequence ID" value="ETS76318.1"/>
    <property type="molecule type" value="Genomic_DNA"/>
</dbReference>
<evidence type="ECO:0000313" key="3">
    <source>
        <dbReference type="Proteomes" id="UP000030651"/>
    </source>
</evidence>
<organism evidence="2 3">
    <name type="scientific">Pestalotiopsis fici (strain W106-1 / CGMCC3.15140)</name>
    <dbReference type="NCBI Taxonomy" id="1229662"/>
    <lineage>
        <taxon>Eukaryota</taxon>
        <taxon>Fungi</taxon>
        <taxon>Dikarya</taxon>
        <taxon>Ascomycota</taxon>
        <taxon>Pezizomycotina</taxon>
        <taxon>Sordariomycetes</taxon>
        <taxon>Xylariomycetidae</taxon>
        <taxon>Amphisphaeriales</taxon>
        <taxon>Sporocadaceae</taxon>
        <taxon>Pestalotiopsis</taxon>
    </lineage>
</organism>
<name>W3WR50_PESFW</name>
<evidence type="ECO:0000313" key="2">
    <source>
        <dbReference type="EMBL" id="ETS76318.1"/>
    </source>
</evidence>
<dbReference type="GO" id="GO:0004526">
    <property type="term" value="F:ribonuclease P activity"/>
    <property type="evidence" value="ECO:0007669"/>
    <property type="project" value="TreeGrafter"/>
</dbReference>
<dbReference type="GeneID" id="19276718"/>
<dbReference type="GO" id="GO:0005829">
    <property type="term" value="C:cytosol"/>
    <property type="evidence" value="ECO:0007669"/>
    <property type="project" value="TreeGrafter"/>
</dbReference>
<dbReference type="Proteomes" id="UP000030651">
    <property type="component" value="Unassembled WGS sequence"/>
</dbReference>
<dbReference type="Pfam" id="PF08228">
    <property type="entry name" value="RNase_P_pop3"/>
    <property type="match status" value="1"/>
</dbReference>
<dbReference type="KEGG" id="pfy:PFICI_11705"/>
<dbReference type="GO" id="GO:0034965">
    <property type="term" value="P:intronic box C/D snoRNA processing"/>
    <property type="evidence" value="ECO:0007669"/>
    <property type="project" value="TreeGrafter"/>
</dbReference>
<dbReference type="GO" id="GO:0006364">
    <property type="term" value="P:rRNA processing"/>
    <property type="evidence" value="ECO:0007669"/>
    <property type="project" value="InterPro"/>
</dbReference>
<keyword evidence="3" id="KW-1185">Reference proteome</keyword>
<dbReference type="HOGENOM" id="CLU_047273_2_0_1"/>
<dbReference type="OMA" id="AFNCHFP"/>
<dbReference type="GO" id="GO:0000171">
    <property type="term" value="F:ribonuclease MRP activity"/>
    <property type="evidence" value="ECO:0007669"/>
    <property type="project" value="TreeGrafter"/>
</dbReference>
<dbReference type="STRING" id="1229662.W3WR50"/>
<feature type="compositionally biased region" description="Basic residues" evidence="1">
    <location>
        <begin position="26"/>
        <end position="39"/>
    </location>
</feature>
<feature type="region of interest" description="Disordered" evidence="1">
    <location>
        <begin position="17"/>
        <end position="51"/>
    </location>
</feature>
<proteinExistence type="predicted"/>
<gene>
    <name evidence="2" type="ORF">PFICI_11705</name>
</gene>
<dbReference type="OrthoDB" id="20109at2759"/>
<dbReference type="eggNOG" id="ENOG502S6UT">
    <property type="taxonomic scope" value="Eukaryota"/>
</dbReference>
<sequence>MPSSRLTNLASLLAPIGNHRLEHIKPSKGSRERKRKRKEAAKPSADHLPVVPPAPEIGSFVDVGLAVVTRSLESVVAQKPDEESVIIEETMTDETHPQTNSSSIPYSAVFVARSDQPSVLNSHLPQILAAASLRDPTREPIRLVGLSKTCQDRLSLALGIPRVSVIGLRKDAPNSKALVDFTCQHVPAIEVPWLKEAQKLEFRDTKINAIETFVGQRQKGKRGFGVSEKP</sequence>
<dbReference type="GO" id="GO:0000172">
    <property type="term" value="C:ribonuclease MRP complex"/>
    <property type="evidence" value="ECO:0007669"/>
    <property type="project" value="TreeGrafter"/>
</dbReference>
<dbReference type="InterPro" id="IPR013241">
    <property type="entry name" value="RNase_P_Pop3"/>
</dbReference>
<dbReference type="AlphaFoldDB" id="W3WR50"/>
<dbReference type="GO" id="GO:0005655">
    <property type="term" value="C:nucleolar ribonuclease P complex"/>
    <property type="evidence" value="ECO:0007669"/>
    <property type="project" value="TreeGrafter"/>
</dbReference>
<reference evidence="3" key="1">
    <citation type="journal article" date="2015" name="BMC Genomics">
        <title>Genomic and transcriptomic analysis of the endophytic fungus Pestalotiopsis fici reveals its lifestyle and high potential for synthesis of natural products.</title>
        <authorList>
            <person name="Wang X."/>
            <person name="Zhang X."/>
            <person name="Liu L."/>
            <person name="Xiang M."/>
            <person name="Wang W."/>
            <person name="Sun X."/>
            <person name="Che Y."/>
            <person name="Guo L."/>
            <person name="Liu G."/>
            <person name="Guo L."/>
            <person name="Wang C."/>
            <person name="Yin W.B."/>
            <person name="Stadler M."/>
            <person name="Zhang X."/>
            <person name="Liu X."/>
        </authorList>
    </citation>
    <scope>NUCLEOTIDE SEQUENCE [LARGE SCALE GENOMIC DNA]</scope>
    <source>
        <strain evidence="3">W106-1 / CGMCC3.15140</strain>
    </source>
</reference>
<dbReference type="GO" id="GO:0008033">
    <property type="term" value="P:tRNA processing"/>
    <property type="evidence" value="ECO:0007669"/>
    <property type="project" value="InterPro"/>
</dbReference>
<dbReference type="PANTHER" id="PTHR28272">
    <property type="entry name" value="RIBONUCLEASES P/MRP PROTEIN SUBUNIT POP3"/>
    <property type="match status" value="1"/>
</dbReference>
<dbReference type="PANTHER" id="PTHR28272:SF1">
    <property type="entry name" value="RIBONUCLEASES P_MRP PROTEIN SUBUNIT POP3"/>
    <property type="match status" value="1"/>
</dbReference>
<protein>
    <submittedName>
        <fullName evidence="2">Uncharacterized protein</fullName>
    </submittedName>
</protein>
<evidence type="ECO:0000256" key="1">
    <source>
        <dbReference type="SAM" id="MobiDB-lite"/>
    </source>
</evidence>
<dbReference type="RefSeq" id="XP_007838477.1">
    <property type="nucleotide sequence ID" value="XM_007840286.1"/>
</dbReference>
<accession>W3WR50</accession>